<feature type="domain" description="Metallo-beta-lactamase" evidence="8">
    <location>
        <begin position="13"/>
        <end position="173"/>
    </location>
</feature>
<keyword evidence="6 7" id="KW-0862">Zinc</keyword>
<accession>A0A1H8FVE4</accession>
<dbReference type="HAMAP" id="MF_01374">
    <property type="entry name" value="Glyoxalase_2"/>
    <property type="match status" value="1"/>
</dbReference>
<feature type="binding site" evidence="7">
    <location>
        <position position="61"/>
    </location>
    <ligand>
        <name>Zn(2+)</name>
        <dbReference type="ChEBI" id="CHEBI:29105"/>
        <label>2</label>
    </ligand>
</feature>
<dbReference type="GO" id="GO:0019243">
    <property type="term" value="P:methylglyoxal catabolic process to D-lactate via S-lactoyl-glutathione"/>
    <property type="evidence" value="ECO:0007669"/>
    <property type="project" value="UniProtKB-UniRule"/>
</dbReference>
<dbReference type="OrthoDB" id="9802248at2"/>
<feature type="binding site" evidence="7">
    <location>
        <position position="60"/>
    </location>
    <ligand>
        <name>Zn(2+)</name>
        <dbReference type="ChEBI" id="CHEBI:29105"/>
        <label>2</label>
    </ligand>
</feature>
<feature type="binding site" evidence="7">
    <location>
        <position position="116"/>
    </location>
    <ligand>
        <name>Zn(2+)</name>
        <dbReference type="ChEBI" id="CHEBI:29105"/>
        <label>1</label>
    </ligand>
</feature>
<dbReference type="InterPro" id="IPR035680">
    <property type="entry name" value="Clx_II_MBL"/>
</dbReference>
<feature type="binding site" evidence="7">
    <location>
        <position position="135"/>
    </location>
    <ligand>
        <name>Zn(2+)</name>
        <dbReference type="ChEBI" id="CHEBI:29105"/>
        <label>1</label>
    </ligand>
</feature>
<dbReference type="UniPathway" id="UPA00619">
    <property type="reaction ID" value="UER00676"/>
</dbReference>
<dbReference type="CDD" id="cd07723">
    <property type="entry name" value="hydroxyacylglutathione_hydrolase_MBL-fold"/>
    <property type="match status" value="1"/>
</dbReference>
<dbReference type="InterPro" id="IPR050110">
    <property type="entry name" value="Glyoxalase_II_hydrolase"/>
</dbReference>
<evidence type="ECO:0000256" key="4">
    <source>
        <dbReference type="ARBA" id="ARBA00022723"/>
    </source>
</evidence>
<feature type="binding site" evidence="7">
    <location>
        <position position="173"/>
    </location>
    <ligand>
        <name>Zn(2+)</name>
        <dbReference type="ChEBI" id="CHEBI:29105"/>
        <label>2</label>
    </ligand>
</feature>
<dbReference type="PANTHER" id="PTHR43705:SF1">
    <property type="entry name" value="HYDROXYACYLGLUTATHIONE HYDROLASE GLOB"/>
    <property type="match status" value="1"/>
</dbReference>
<keyword evidence="4 7" id="KW-0479">Metal-binding</keyword>
<sequence length="257" mass="27873">MALDRMTIPCLSDNYAYLIHNPATGDTALVDVPDAAPILVALDARGWTLTDVLLTHHHWDHIDGLPDLLTGLSQKPRIWGAAADAHRLPSLDHALRPGDTVQICGEPVQIFDMPGHTIGHIAYHFPQSKLLFSGDSLMVMGCGRLFEGTPAQMHAAIAQTNALPADTLLCSGHEYAASNIRFALTLDPGNPQLILISDRVQDGLANGQPSVPTTLAQERQTNPFLRAHNPDIKAHLAMPNAADVDVFAEIRARKDKF</sequence>
<comment type="catalytic activity">
    <reaction evidence="1 7">
        <text>an S-(2-hydroxyacyl)glutathione + H2O = a 2-hydroxy carboxylate + glutathione + H(+)</text>
        <dbReference type="Rhea" id="RHEA:21864"/>
        <dbReference type="ChEBI" id="CHEBI:15377"/>
        <dbReference type="ChEBI" id="CHEBI:15378"/>
        <dbReference type="ChEBI" id="CHEBI:57925"/>
        <dbReference type="ChEBI" id="CHEBI:58896"/>
        <dbReference type="ChEBI" id="CHEBI:71261"/>
        <dbReference type="EC" id="3.1.2.6"/>
    </reaction>
</comment>
<dbReference type="GO" id="GO:0004416">
    <property type="term" value="F:hydroxyacylglutathione hydrolase activity"/>
    <property type="evidence" value="ECO:0007669"/>
    <property type="project" value="UniProtKB-UniRule"/>
</dbReference>
<evidence type="ECO:0000313" key="9">
    <source>
        <dbReference type="EMBL" id="SEN35713.1"/>
    </source>
</evidence>
<comment type="pathway">
    <text evidence="2 7">Secondary metabolite metabolism; methylglyoxal degradation; (R)-lactate from methylglyoxal: step 2/2.</text>
</comment>
<dbReference type="STRING" id="1077947.SAMN05216227_101226"/>
<dbReference type="PANTHER" id="PTHR43705">
    <property type="entry name" value="HYDROXYACYLGLUTATHIONE HYDROLASE"/>
    <property type="match status" value="1"/>
</dbReference>
<name>A0A1H8FVE4_9RHOB</name>
<evidence type="ECO:0000256" key="3">
    <source>
        <dbReference type="ARBA" id="ARBA00006759"/>
    </source>
</evidence>
<evidence type="ECO:0000259" key="8">
    <source>
        <dbReference type="SMART" id="SM00849"/>
    </source>
</evidence>
<dbReference type="SUPFAM" id="SSF56281">
    <property type="entry name" value="Metallo-hydrolase/oxidoreductase"/>
    <property type="match status" value="1"/>
</dbReference>
<evidence type="ECO:0000256" key="6">
    <source>
        <dbReference type="ARBA" id="ARBA00022833"/>
    </source>
</evidence>
<proteinExistence type="inferred from homology"/>
<dbReference type="InterPro" id="IPR036866">
    <property type="entry name" value="RibonucZ/Hydroxyglut_hydro"/>
</dbReference>
<evidence type="ECO:0000313" key="10">
    <source>
        <dbReference type="Proteomes" id="UP000183002"/>
    </source>
</evidence>
<dbReference type="Proteomes" id="UP000183002">
    <property type="component" value="Unassembled WGS sequence"/>
</dbReference>
<evidence type="ECO:0000256" key="5">
    <source>
        <dbReference type="ARBA" id="ARBA00022801"/>
    </source>
</evidence>
<dbReference type="Gene3D" id="3.60.15.10">
    <property type="entry name" value="Ribonuclease Z/Hydroxyacylglutathione hydrolase-like"/>
    <property type="match status" value="1"/>
</dbReference>
<comment type="similarity">
    <text evidence="3 7">Belongs to the metallo-beta-lactamase superfamily. Glyoxalase II family.</text>
</comment>
<dbReference type="InterPro" id="IPR001279">
    <property type="entry name" value="Metallo-B-lactamas"/>
</dbReference>
<evidence type="ECO:0000256" key="2">
    <source>
        <dbReference type="ARBA" id="ARBA00004963"/>
    </source>
</evidence>
<protein>
    <recommendedName>
        <fullName evidence="7">Hydroxyacylglutathione hydrolase</fullName>
        <ecNumber evidence="7">3.1.2.6</ecNumber>
    </recommendedName>
    <alternativeName>
        <fullName evidence="7">Glyoxalase II</fullName>
        <shortName evidence="7">Glx II</shortName>
    </alternativeName>
</protein>
<feature type="binding site" evidence="7">
    <location>
        <position position="58"/>
    </location>
    <ligand>
        <name>Zn(2+)</name>
        <dbReference type="ChEBI" id="CHEBI:29105"/>
        <label>1</label>
    </ligand>
</feature>
<dbReference type="RefSeq" id="WP_050518647.1">
    <property type="nucleotide sequence ID" value="NZ_FOCO01000012.1"/>
</dbReference>
<dbReference type="InterPro" id="IPR017782">
    <property type="entry name" value="Hydroxyacylglutathione_Hdrlase"/>
</dbReference>
<comment type="cofactor">
    <cofactor evidence="7">
        <name>Zn(2+)</name>
        <dbReference type="ChEBI" id="CHEBI:29105"/>
    </cofactor>
    <text evidence="7">Binds 2 Zn(2+) ions per subunit.</text>
</comment>
<dbReference type="EC" id="3.1.2.6" evidence="7"/>
<dbReference type="EMBL" id="FOCO01000012">
    <property type="protein sequence ID" value="SEN35713.1"/>
    <property type="molecule type" value="Genomic_DNA"/>
</dbReference>
<dbReference type="InterPro" id="IPR032282">
    <property type="entry name" value="HAGH_C"/>
</dbReference>
<dbReference type="SMART" id="SM00849">
    <property type="entry name" value="Lactamase_B"/>
    <property type="match status" value="1"/>
</dbReference>
<dbReference type="GO" id="GO:0046872">
    <property type="term" value="F:metal ion binding"/>
    <property type="evidence" value="ECO:0007669"/>
    <property type="project" value="UniProtKB-KW"/>
</dbReference>
<feature type="binding site" evidence="7">
    <location>
        <position position="56"/>
    </location>
    <ligand>
        <name>Zn(2+)</name>
        <dbReference type="ChEBI" id="CHEBI:29105"/>
        <label>1</label>
    </ligand>
</feature>
<keyword evidence="5 7" id="KW-0378">Hydrolase</keyword>
<feature type="binding site" evidence="7">
    <location>
        <position position="135"/>
    </location>
    <ligand>
        <name>Zn(2+)</name>
        <dbReference type="ChEBI" id="CHEBI:29105"/>
        <label>2</label>
    </ligand>
</feature>
<dbReference type="Pfam" id="PF00753">
    <property type="entry name" value="Lactamase_B"/>
    <property type="match status" value="1"/>
</dbReference>
<keyword evidence="10" id="KW-1185">Reference proteome</keyword>
<evidence type="ECO:0000256" key="7">
    <source>
        <dbReference type="HAMAP-Rule" id="MF_01374"/>
    </source>
</evidence>
<dbReference type="AlphaFoldDB" id="A0A1H8FVE4"/>
<dbReference type="PIRSF" id="PIRSF005457">
    <property type="entry name" value="Glx"/>
    <property type="match status" value="1"/>
</dbReference>
<evidence type="ECO:0000256" key="1">
    <source>
        <dbReference type="ARBA" id="ARBA00001623"/>
    </source>
</evidence>
<gene>
    <name evidence="7" type="primary">gloB</name>
    <name evidence="9" type="ORF">SAMN05216227_101226</name>
</gene>
<comment type="subunit">
    <text evidence="7">Monomer.</text>
</comment>
<comment type="function">
    <text evidence="7">Thiolesterase that catalyzes the hydrolysis of S-D-lactoyl-glutathione to form glutathione and D-lactic acid.</text>
</comment>
<reference evidence="9 10" key="1">
    <citation type="submission" date="2016-10" db="EMBL/GenBank/DDBJ databases">
        <authorList>
            <person name="de Groot N.N."/>
        </authorList>
    </citation>
    <scope>NUCLEOTIDE SEQUENCE [LARGE SCALE GENOMIC DNA]</scope>
    <source>
        <strain evidence="9 10">CGMCC 1.10836</strain>
    </source>
</reference>
<dbReference type="NCBIfam" id="TIGR03413">
    <property type="entry name" value="GSH_gloB"/>
    <property type="match status" value="1"/>
</dbReference>
<organism evidence="9 10">
    <name type="scientific">Pseudorhodobacter antarcticus</name>
    <dbReference type="NCBI Taxonomy" id="1077947"/>
    <lineage>
        <taxon>Bacteria</taxon>
        <taxon>Pseudomonadati</taxon>
        <taxon>Pseudomonadota</taxon>
        <taxon>Alphaproteobacteria</taxon>
        <taxon>Rhodobacterales</taxon>
        <taxon>Paracoccaceae</taxon>
        <taxon>Pseudorhodobacter</taxon>
    </lineage>
</organism>
<dbReference type="Pfam" id="PF16123">
    <property type="entry name" value="HAGH_C"/>
    <property type="match status" value="1"/>
</dbReference>